<dbReference type="GO" id="GO:0005975">
    <property type="term" value="P:carbohydrate metabolic process"/>
    <property type="evidence" value="ECO:0007669"/>
    <property type="project" value="InterPro"/>
</dbReference>
<evidence type="ECO:0000256" key="1">
    <source>
        <dbReference type="ARBA" id="ARBA00000644"/>
    </source>
</evidence>
<organism evidence="6 7">
    <name type="scientific">Anaerostipes rhamnosivorans</name>
    <dbReference type="NCBI Taxonomy" id="1229621"/>
    <lineage>
        <taxon>Bacteria</taxon>
        <taxon>Bacillati</taxon>
        <taxon>Bacillota</taxon>
        <taxon>Clostridia</taxon>
        <taxon>Lachnospirales</taxon>
        <taxon>Lachnospiraceae</taxon>
        <taxon>Anaerostipes</taxon>
    </lineage>
</organism>
<dbReference type="CDD" id="cd01399">
    <property type="entry name" value="GlcN6P_deaminase"/>
    <property type="match status" value="1"/>
</dbReference>
<evidence type="ECO:0000256" key="3">
    <source>
        <dbReference type="ARBA" id="ARBA00023277"/>
    </source>
</evidence>
<dbReference type="PANTHER" id="PTHR11280">
    <property type="entry name" value="GLUCOSAMINE-6-PHOSPHATE ISOMERASE"/>
    <property type="match status" value="1"/>
</dbReference>
<dbReference type="EMBL" id="CP040058">
    <property type="protein sequence ID" value="QCP33657.1"/>
    <property type="molecule type" value="Genomic_DNA"/>
</dbReference>
<accession>A0A4P8IB30</accession>
<dbReference type="SUPFAM" id="SSF100950">
    <property type="entry name" value="NagB/RpiA/CoA transferase-like"/>
    <property type="match status" value="1"/>
</dbReference>
<dbReference type="GO" id="GO:0019262">
    <property type="term" value="P:N-acetylneuraminate catabolic process"/>
    <property type="evidence" value="ECO:0007669"/>
    <property type="project" value="UniProtKB-UniRule"/>
</dbReference>
<dbReference type="KEGG" id="arf:AR1Y2_0203"/>
<keyword evidence="3 4" id="KW-0119">Carbohydrate metabolism</keyword>
<comment type="catalytic activity">
    <reaction evidence="1 4">
        <text>alpha-D-glucosamine 6-phosphate + H2O = beta-D-fructose 6-phosphate + NH4(+)</text>
        <dbReference type="Rhea" id="RHEA:12172"/>
        <dbReference type="ChEBI" id="CHEBI:15377"/>
        <dbReference type="ChEBI" id="CHEBI:28938"/>
        <dbReference type="ChEBI" id="CHEBI:57634"/>
        <dbReference type="ChEBI" id="CHEBI:75989"/>
        <dbReference type="EC" id="3.5.99.6"/>
    </reaction>
</comment>
<evidence type="ECO:0000313" key="6">
    <source>
        <dbReference type="EMBL" id="QCP33657.1"/>
    </source>
</evidence>
<dbReference type="AlphaFoldDB" id="A0A4P8IB30"/>
<comment type="function">
    <text evidence="4">Catalyzes the reversible isomerization-deamination of glucosamine 6-phosphate (GlcN6P) to form fructose 6-phosphate (Fru6P) and ammonium ion.</text>
</comment>
<evidence type="ECO:0000313" key="7">
    <source>
        <dbReference type="Proteomes" id="UP000298653"/>
    </source>
</evidence>
<feature type="domain" description="Glucosamine/galactosamine-6-phosphate isomerase" evidence="5">
    <location>
        <begin position="11"/>
        <end position="224"/>
    </location>
</feature>
<dbReference type="GO" id="GO:0042802">
    <property type="term" value="F:identical protein binding"/>
    <property type="evidence" value="ECO:0007669"/>
    <property type="project" value="TreeGrafter"/>
</dbReference>
<comment type="pathway">
    <text evidence="4">Amino-sugar metabolism; N-acetylneuraminate degradation; D-fructose 6-phosphate from N-acetylneuraminate: step 5/5.</text>
</comment>
<sequence length="246" mass="27328">MTIYEGKDYKDLSKKAAEIIAAEIRINPGAVLGLATGSTPEGVYEQLVEWYEAGELDFSKVTSINLDEYKGLDGSHEQSYRHFMYQHFFDHVNIKKNRTFVPDGTEMNSEKACMEYEEIITQNGGIDLQILGLGANGHIGFNEPGEVFIPETHCVKLTQNTIDANSRFFESREEVPKEAYSMGIRGILQAKKIILMAVGKQKAQALYDALYGGISPEVPASILQLHPHVAVFADGEALTVVKENRP</sequence>
<dbReference type="PANTHER" id="PTHR11280:SF5">
    <property type="entry name" value="GLUCOSAMINE-6-PHOSPHATE ISOMERASE"/>
    <property type="match status" value="1"/>
</dbReference>
<dbReference type="RefSeq" id="WP_137327300.1">
    <property type="nucleotide sequence ID" value="NZ_CP040058.1"/>
</dbReference>
<feature type="active site" description="For ring-opening step" evidence="4">
    <location>
        <position position="143"/>
    </location>
</feature>
<dbReference type="GO" id="GO:0006046">
    <property type="term" value="P:N-acetylglucosamine catabolic process"/>
    <property type="evidence" value="ECO:0007669"/>
    <property type="project" value="UniProtKB-UniRule"/>
</dbReference>
<proteinExistence type="inferred from homology"/>
<name>A0A4P8IB30_9FIRM</name>
<dbReference type="InterPro" id="IPR018321">
    <property type="entry name" value="Glucosamine6P_isomerase_CS"/>
</dbReference>
<dbReference type="OrthoDB" id="9791139at2"/>
<dbReference type="GO" id="GO:0004342">
    <property type="term" value="F:glucosamine-6-phosphate deaminase activity"/>
    <property type="evidence" value="ECO:0007669"/>
    <property type="project" value="UniProtKB-UniRule"/>
</dbReference>
<keyword evidence="2 4" id="KW-0378">Hydrolase</keyword>
<dbReference type="FunFam" id="3.40.50.1360:FF:000003">
    <property type="entry name" value="Glucosamine-6-phosphate deaminase"/>
    <property type="match status" value="1"/>
</dbReference>
<evidence type="ECO:0000256" key="2">
    <source>
        <dbReference type="ARBA" id="ARBA00022801"/>
    </source>
</evidence>
<dbReference type="Gene3D" id="3.40.50.1360">
    <property type="match status" value="1"/>
</dbReference>
<protein>
    <recommendedName>
        <fullName evidence="4">Glucosamine-6-phosphate deaminase</fullName>
        <ecNumber evidence="4">3.5.99.6</ecNumber>
    </recommendedName>
    <alternativeName>
        <fullName evidence="4">GlcN6P deaminase</fullName>
        <shortName evidence="4">GNPDA</shortName>
    </alternativeName>
    <alternativeName>
        <fullName evidence="4">Glucosamine-6-phosphate isomerase</fullName>
    </alternativeName>
</protein>
<evidence type="ECO:0000256" key="4">
    <source>
        <dbReference type="HAMAP-Rule" id="MF_01241"/>
    </source>
</evidence>
<dbReference type="InterPro" id="IPR006148">
    <property type="entry name" value="Glc/Gal-6P_isomerase"/>
</dbReference>
<dbReference type="GO" id="GO:0006043">
    <property type="term" value="P:glucosamine catabolic process"/>
    <property type="evidence" value="ECO:0007669"/>
    <property type="project" value="TreeGrafter"/>
</dbReference>
<dbReference type="UniPathway" id="UPA00629">
    <property type="reaction ID" value="UER00684"/>
</dbReference>
<feature type="active site" description="Proton acceptor; for enolization step" evidence="4">
    <location>
        <position position="67"/>
    </location>
</feature>
<dbReference type="InterPro" id="IPR037171">
    <property type="entry name" value="NagB/RpiA_transferase-like"/>
</dbReference>
<dbReference type="Pfam" id="PF01182">
    <property type="entry name" value="Glucosamine_iso"/>
    <property type="match status" value="1"/>
</dbReference>
<dbReference type="GO" id="GO:0005737">
    <property type="term" value="C:cytoplasm"/>
    <property type="evidence" value="ECO:0007669"/>
    <property type="project" value="TreeGrafter"/>
</dbReference>
<comment type="similarity">
    <text evidence="4">Belongs to the glucosamine/galactosamine-6-phosphate isomerase family. NagB subfamily.</text>
</comment>
<dbReference type="PROSITE" id="PS01161">
    <property type="entry name" value="GLC_GALNAC_ISOMERASE"/>
    <property type="match status" value="1"/>
</dbReference>
<comment type="caution">
    <text evidence="4">Lacks conserved residue(s) required for the propagation of feature annotation.</text>
</comment>
<dbReference type="InterPro" id="IPR004547">
    <property type="entry name" value="Glucosamine6P_isomerase"/>
</dbReference>
<evidence type="ECO:0000259" key="5">
    <source>
        <dbReference type="Pfam" id="PF01182"/>
    </source>
</evidence>
<dbReference type="HAMAP" id="MF_01241">
    <property type="entry name" value="GlcN6P_deamin"/>
    <property type="match status" value="1"/>
</dbReference>
<feature type="active site" description="For ring-opening step" evidence="4">
    <location>
        <position position="136"/>
    </location>
</feature>
<dbReference type="NCBIfam" id="TIGR00502">
    <property type="entry name" value="nagB"/>
    <property type="match status" value="1"/>
</dbReference>
<gene>
    <name evidence="4" type="primary">nagB</name>
    <name evidence="6" type="ORF">AR1Y2_0203</name>
</gene>
<dbReference type="EC" id="3.5.99.6" evidence="4"/>
<feature type="active site" description="Proton acceptor; for ring-opening step" evidence="4">
    <location>
        <position position="138"/>
    </location>
</feature>
<reference evidence="6 7" key="1">
    <citation type="submission" date="2019-05" db="EMBL/GenBank/DDBJ databases">
        <title>Complete genome sequencing of Anaerostipes rhamnosivorans.</title>
        <authorList>
            <person name="Bui T.P.N."/>
            <person name="de Vos W.M."/>
        </authorList>
    </citation>
    <scope>NUCLEOTIDE SEQUENCE [LARGE SCALE GENOMIC DNA]</scope>
    <source>
        <strain evidence="6 7">1y2</strain>
    </source>
</reference>
<keyword evidence="7" id="KW-1185">Reference proteome</keyword>
<dbReference type="Proteomes" id="UP000298653">
    <property type="component" value="Chromosome"/>
</dbReference>